<gene>
    <name evidence="2" type="ORF">E6W39_06335</name>
</gene>
<dbReference type="GO" id="GO:0003824">
    <property type="term" value="F:catalytic activity"/>
    <property type="evidence" value="ECO:0007669"/>
    <property type="project" value="InterPro"/>
</dbReference>
<comment type="caution">
    <text evidence="2">The sequence shown here is derived from an EMBL/GenBank/DDBJ whole genome shotgun (WGS) entry which is preliminary data.</text>
</comment>
<dbReference type="SUPFAM" id="SSF52507">
    <property type="entry name" value="Homo-oligomeric flavin-containing Cys decarboxylases, HFCD"/>
    <property type="match status" value="1"/>
</dbReference>
<dbReference type="Proteomes" id="UP000319103">
    <property type="component" value="Unassembled WGS sequence"/>
</dbReference>
<dbReference type="InterPro" id="IPR036551">
    <property type="entry name" value="Flavin_trans-like"/>
</dbReference>
<reference evidence="2 3" key="1">
    <citation type="submission" date="2019-06" db="EMBL/GenBank/DDBJ databases">
        <title>Description of Kitasatospora acidophila sp. nov. isolated from pine grove soil, and reclassification of Streptomyces novaecaesareae to Kitasatospora novaeceasareae comb. nov.</title>
        <authorList>
            <person name="Kim M.J."/>
        </authorList>
    </citation>
    <scope>NUCLEOTIDE SEQUENCE [LARGE SCALE GENOMIC DNA]</scope>
    <source>
        <strain evidence="2 3">MMS16-CNU292</strain>
    </source>
</reference>
<proteinExistence type="predicted"/>
<keyword evidence="3" id="KW-1185">Reference proteome</keyword>
<accession>A0A540VYW7</accession>
<evidence type="ECO:0000259" key="1">
    <source>
        <dbReference type="Pfam" id="PF02441"/>
    </source>
</evidence>
<name>A0A540VYW7_9ACTN</name>
<dbReference type="InterPro" id="IPR003382">
    <property type="entry name" value="Flavoprotein"/>
</dbReference>
<dbReference type="EMBL" id="VIGB01000003">
    <property type="protein sequence ID" value="TQF01959.1"/>
    <property type="molecule type" value="Genomic_DNA"/>
</dbReference>
<dbReference type="Pfam" id="PF02441">
    <property type="entry name" value="Flavoprotein"/>
    <property type="match status" value="1"/>
</dbReference>
<dbReference type="OrthoDB" id="161343at2"/>
<protein>
    <recommendedName>
        <fullName evidence="1">Flavoprotein domain-containing protein</fullName>
    </recommendedName>
</protein>
<evidence type="ECO:0000313" key="2">
    <source>
        <dbReference type="EMBL" id="TQF01959.1"/>
    </source>
</evidence>
<evidence type="ECO:0000313" key="3">
    <source>
        <dbReference type="Proteomes" id="UP000319103"/>
    </source>
</evidence>
<dbReference type="Gene3D" id="3.40.50.1950">
    <property type="entry name" value="Flavin prenyltransferase-like"/>
    <property type="match status" value="1"/>
</dbReference>
<organism evidence="2 3">
    <name type="scientific">Kitasatospora acidiphila</name>
    <dbReference type="NCBI Taxonomy" id="2567942"/>
    <lineage>
        <taxon>Bacteria</taxon>
        <taxon>Bacillati</taxon>
        <taxon>Actinomycetota</taxon>
        <taxon>Actinomycetes</taxon>
        <taxon>Kitasatosporales</taxon>
        <taxon>Streptomycetaceae</taxon>
        <taxon>Kitasatospora</taxon>
    </lineage>
</organism>
<dbReference type="AlphaFoldDB" id="A0A540VYW7"/>
<sequence length="168" mass="18077">MRTLVYLIGCGSRPTTDLPRFAGQLRSAGWDPFIVPTPVGRRFLNASQAEEKSGNTVYWDFDPDAPNELTQCKARAAVIAPATFNTINKLAAGIADTLALALVHDVLGDGLPVIAVPWTQASLARHPAYKNATARLRGWGVRLLPADQSELFPWAAVGTQLEQVRGAA</sequence>
<feature type="domain" description="Flavoprotein" evidence="1">
    <location>
        <begin position="7"/>
        <end position="145"/>
    </location>
</feature>